<organism evidence="3 4">
    <name type="scientific">Pseudoduganella lutea</name>
    <dbReference type="NCBI Taxonomy" id="321985"/>
    <lineage>
        <taxon>Bacteria</taxon>
        <taxon>Pseudomonadati</taxon>
        <taxon>Pseudomonadota</taxon>
        <taxon>Betaproteobacteria</taxon>
        <taxon>Burkholderiales</taxon>
        <taxon>Oxalobacteraceae</taxon>
        <taxon>Telluria group</taxon>
        <taxon>Pseudoduganella</taxon>
    </lineage>
</organism>
<dbReference type="PANTHER" id="PTHR11102">
    <property type="entry name" value="SEL-1-LIKE PROTEIN"/>
    <property type="match status" value="1"/>
</dbReference>
<dbReference type="InterPro" id="IPR011990">
    <property type="entry name" value="TPR-like_helical_dom_sf"/>
</dbReference>
<gene>
    <name evidence="3" type="ORF">EWM63_21180</name>
</gene>
<dbReference type="SUPFAM" id="SSF81901">
    <property type="entry name" value="HCP-like"/>
    <property type="match status" value="1"/>
</dbReference>
<proteinExistence type="predicted"/>
<evidence type="ECO:0000313" key="3">
    <source>
        <dbReference type="EMBL" id="QBE65199.1"/>
    </source>
</evidence>
<name>A0A4P6L158_9BURK</name>
<dbReference type="OrthoDB" id="5365194at2"/>
<dbReference type="InterPro" id="IPR006597">
    <property type="entry name" value="Sel1-like"/>
</dbReference>
<dbReference type="InterPro" id="IPR050767">
    <property type="entry name" value="Sel1_AlgK"/>
</dbReference>
<dbReference type="AlphaFoldDB" id="A0A4P6L158"/>
<keyword evidence="4" id="KW-1185">Reference proteome</keyword>
<dbReference type="Proteomes" id="UP000290637">
    <property type="component" value="Chromosome"/>
</dbReference>
<dbReference type="Gene3D" id="1.25.40.10">
    <property type="entry name" value="Tetratricopeptide repeat domain"/>
    <property type="match status" value="1"/>
</dbReference>
<feature type="signal peptide" evidence="2">
    <location>
        <begin position="1"/>
        <end position="25"/>
    </location>
</feature>
<reference evidence="3 4" key="1">
    <citation type="submission" date="2019-02" db="EMBL/GenBank/DDBJ databases">
        <title>Draft Genome Sequences of Six Type Strains of the Genus Massilia.</title>
        <authorList>
            <person name="Miess H."/>
            <person name="Frediansyhah A."/>
            <person name="Gross H."/>
        </authorList>
    </citation>
    <scope>NUCLEOTIDE SEQUENCE [LARGE SCALE GENOMIC DNA]</scope>
    <source>
        <strain evidence="3 4">DSM 17473</strain>
    </source>
</reference>
<keyword evidence="2" id="KW-0732">Signal</keyword>
<accession>A0A4P6L158</accession>
<dbReference type="Pfam" id="PF08238">
    <property type="entry name" value="Sel1"/>
    <property type="match status" value="3"/>
</dbReference>
<protein>
    <submittedName>
        <fullName evidence="3">Sel1 repeat family protein</fullName>
    </submittedName>
</protein>
<dbReference type="SMART" id="SM00671">
    <property type="entry name" value="SEL1"/>
    <property type="match status" value="3"/>
</dbReference>
<sequence>MKKTGRLMMALVAAAVIALALQGRAIAGFAEGATAYNNRNYSLAYKEILPLARAGNADAEHLMGLMYYMGRGVQQDYKQALMWHRRAATRGKADAQYVVGAMYYTGNAVIQDHKQAVTWFRRAAEQGHPDAQQVLGLMYRYHIGGMPQDNVIAYMLWNLAAAAGNANAAEQRTAVAKKMTPEQIEEGQALSAAWRPGKPLPRTSRTGG</sequence>
<evidence type="ECO:0000256" key="1">
    <source>
        <dbReference type="SAM" id="MobiDB-lite"/>
    </source>
</evidence>
<dbReference type="EMBL" id="CP035913">
    <property type="protein sequence ID" value="QBE65199.1"/>
    <property type="molecule type" value="Genomic_DNA"/>
</dbReference>
<evidence type="ECO:0000313" key="4">
    <source>
        <dbReference type="Proteomes" id="UP000290637"/>
    </source>
</evidence>
<feature type="region of interest" description="Disordered" evidence="1">
    <location>
        <begin position="180"/>
        <end position="208"/>
    </location>
</feature>
<feature type="chain" id="PRO_5020925882" evidence="2">
    <location>
        <begin position="26"/>
        <end position="208"/>
    </location>
</feature>
<dbReference type="KEGG" id="plue:EWM63_21180"/>
<dbReference type="PANTHER" id="PTHR11102:SF160">
    <property type="entry name" value="ERAD-ASSOCIATED E3 UBIQUITIN-PROTEIN LIGASE COMPONENT HRD3"/>
    <property type="match status" value="1"/>
</dbReference>
<evidence type="ECO:0000256" key="2">
    <source>
        <dbReference type="SAM" id="SignalP"/>
    </source>
</evidence>